<comment type="caution">
    <text evidence="1">The sequence shown here is derived from an EMBL/GenBank/DDBJ whole genome shotgun (WGS) entry which is preliminary data.</text>
</comment>
<gene>
    <name evidence="1" type="ORF">QAD02_012943</name>
</gene>
<name>A0ACC2P2X1_9HYME</name>
<dbReference type="Proteomes" id="UP001239111">
    <property type="component" value="Chromosome 2"/>
</dbReference>
<keyword evidence="2" id="KW-1185">Reference proteome</keyword>
<reference evidence="1" key="1">
    <citation type="submission" date="2023-04" db="EMBL/GenBank/DDBJ databases">
        <title>A chromosome-level genome assembly of the parasitoid wasp Eretmocerus hayati.</title>
        <authorList>
            <person name="Zhong Y."/>
            <person name="Liu S."/>
            <person name="Liu Y."/>
        </authorList>
    </citation>
    <scope>NUCLEOTIDE SEQUENCE</scope>
    <source>
        <strain evidence="1">ZJU_SS_LIU_2023</strain>
    </source>
</reference>
<organism evidence="1 2">
    <name type="scientific">Eretmocerus hayati</name>
    <dbReference type="NCBI Taxonomy" id="131215"/>
    <lineage>
        <taxon>Eukaryota</taxon>
        <taxon>Metazoa</taxon>
        <taxon>Ecdysozoa</taxon>
        <taxon>Arthropoda</taxon>
        <taxon>Hexapoda</taxon>
        <taxon>Insecta</taxon>
        <taxon>Pterygota</taxon>
        <taxon>Neoptera</taxon>
        <taxon>Endopterygota</taxon>
        <taxon>Hymenoptera</taxon>
        <taxon>Apocrita</taxon>
        <taxon>Proctotrupomorpha</taxon>
        <taxon>Chalcidoidea</taxon>
        <taxon>Aphelinidae</taxon>
        <taxon>Aphelininae</taxon>
        <taxon>Eretmocerus</taxon>
    </lineage>
</organism>
<protein>
    <submittedName>
        <fullName evidence="1">Uncharacterized protein</fullName>
    </submittedName>
</protein>
<evidence type="ECO:0000313" key="1">
    <source>
        <dbReference type="EMBL" id="KAJ8677156.1"/>
    </source>
</evidence>
<accession>A0ACC2P2X1</accession>
<evidence type="ECO:0000313" key="2">
    <source>
        <dbReference type="Proteomes" id="UP001239111"/>
    </source>
</evidence>
<dbReference type="EMBL" id="CM056742">
    <property type="protein sequence ID" value="KAJ8677156.1"/>
    <property type="molecule type" value="Genomic_DNA"/>
</dbReference>
<proteinExistence type="predicted"/>
<sequence>MGNLLTNTTYIRKKTHQTMGPPRPSNRPITIKDDKGNTSECIADIVPLFIILMDKLRLEIKATDQLHPDLRDLMDTMNRLSILPSDFDGKLKVPEWLQPV</sequence>